<dbReference type="Pfam" id="PF23155">
    <property type="entry name" value="DUF7053"/>
    <property type="match status" value="1"/>
</dbReference>
<dbReference type="EMBL" id="JABEYC010000419">
    <property type="protein sequence ID" value="KAF4977757.1"/>
    <property type="molecule type" value="Genomic_DNA"/>
</dbReference>
<organism evidence="3 4">
    <name type="scientific">Fusarium zealandicum</name>
    <dbReference type="NCBI Taxonomy" id="1053134"/>
    <lineage>
        <taxon>Eukaryota</taxon>
        <taxon>Fungi</taxon>
        <taxon>Dikarya</taxon>
        <taxon>Ascomycota</taxon>
        <taxon>Pezizomycotina</taxon>
        <taxon>Sordariomycetes</taxon>
        <taxon>Hypocreomycetidae</taxon>
        <taxon>Hypocreales</taxon>
        <taxon>Nectriaceae</taxon>
        <taxon>Fusarium</taxon>
        <taxon>Fusarium staphyleae species complex</taxon>
    </lineage>
</organism>
<feature type="domain" description="DUF7053" evidence="2">
    <location>
        <begin position="162"/>
        <end position="340"/>
    </location>
</feature>
<feature type="region of interest" description="Disordered" evidence="1">
    <location>
        <begin position="123"/>
        <end position="142"/>
    </location>
</feature>
<accession>A0A8H4XK59</accession>
<dbReference type="PANTHER" id="PTHR38117:SF1">
    <property type="entry name" value="DUF3074 DOMAIN-CONTAINING PROTEIN"/>
    <property type="match status" value="1"/>
</dbReference>
<comment type="caution">
    <text evidence="3">The sequence shown here is derived from an EMBL/GenBank/DDBJ whole genome shotgun (WGS) entry which is preliminary data.</text>
</comment>
<sequence>MAPPPLELPCSSATNPRTPPLKKHRIDGAGSAEASPVALARRSQPSRSGEAQHRVCRNPRVTGSSSFRLMRRADERESATQQQILLHQGARRSVACVDFDNHHVRLWMFYKDKIIINGLQHQGAQPSSDISSSSTPGTGQLQVSFNTNPPSHPYFKHPTMRTQRHLSLAVPVPGNVPPSAVLAAIHAFTPLIRHHHTLQGFDEVTVAPDAIADDPFFGPLDESVRAFQLRENVALAPGLSKDITYPAIFQAIPEGARSRAKAPAGIVVRTEFTVRQRRAGASVPISPAGSDSTGSTVTAVGDEYELHEEILIEGNSLLMPFITESLLAVHREICERLMVETVKDYFETGDIQMQ</sequence>
<feature type="region of interest" description="Disordered" evidence="1">
    <location>
        <begin position="1"/>
        <end position="67"/>
    </location>
</feature>
<reference evidence="3" key="1">
    <citation type="journal article" date="2020" name="BMC Genomics">
        <title>Correction to: Identification and distribution of gene clusters required for synthesis of sphingolipid metabolism inhibitors in diverse species of the filamentous fungus Fusarium.</title>
        <authorList>
            <person name="Kim H.S."/>
            <person name="Lohmar J.M."/>
            <person name="Busman M."/>
            <person name="Brown D.W."/>
            <person name="Naumann T.A."/>
            <person name="Divon H.H."/>
            <person name="Lysoe E."/>
            <person name="Uhlig S."/>
            <person name="Proctor R.H."/>
        </authorList>
    </citation>
    <scope>NUCLEOTIDE SEQUENCE</scope>
    <source>
        <strain evidence="3">NRRL 22465</strain>
    </source>
</reference>
<dbReference type="Proteomes" id="UP000635477">
    <property type="component" value="Unassembled WGS sequence"/>
</dbReference>
<dbReference type="PANTHER" id="PTHR38117">
    <property type="entry name" value="NACHT AND WD40 DOMAIN PROTEIN"/>
    <property type="match status" value="1"/>
</dbReference>
<evidence type="ECO:0000313" key="3">
    <source>
        <dbReference type="EMBL" id="KAF4977757.1"/>
    </source>
</evidence>
<evidence type="ECO:0000259" key="2">
    <source>
        <dbReference type="Pfam" id="PF23155"/>
    </source>
</evidence>
<evidence type="ECO:0000256" key="1">
    <source>
        <dbReference type="SAM" id="MobiDB-lite"/>
    </source>
</evidence>
<dbReference type="InterPro" id="IPR055481">
    <property type="entry name" value="DUF7053"/>
</dbReference>
<keyword evidence="4" id="KW-1185">Reference proteome</keyword>
<name>A0A8H4XK59_9HYPO</name>
<evidence type="ECO:0000313" key="4">
    <source>
        <dbReference type="Proteomes" id="UP000635477"/>
    </source>
</evidence>
<gene>
    <name evidence="3" type="ORF">FZEAL_5776</name>
</gene>
<proteinExistence type="predicted"/>
<reference evidence="3" key="2">
    <citation type="submission" date="2020-05" db="EMBL/GenBank/DDBJ databases">
        <authorList>
            <person name="Kim H.-S."/>
            <person name="Proctor R.H."/>
            <person name="Brown D.W."/>
        </authorList>
    </citation>
    <scope>NUCLEOTIDE SEQUENCE</scope>
    <source>
        <strain evidence="3">NRRL 22465</strain>
    </source>
</reference>
<dbReference type="AlphaFoldDB" id="A0A8H4XK59"/>
<protein>
    <recommendedName>
        <fullName evidence="2">DUF7053 domain-containing protein</fullName>
    </recommendedName>
</protein>
<dbReference type="OrthoDB" id="4276610at2759"/>